<dbReference type="Proteomes" id="UP000836841">
    <property type="component" value="Chromosome 7"/>
</dbReference>
<dbReference type="EMBL" id="OU466863">
    <property type="protein sequence ID" value="CAH2077409.1"/>
    <property type="molecule type" value="Genomic_DNA"/>
</dbReference>
<gene>
    <name evidence="1" type="ORF">TAV2_LOCUS24922</name>
</gene>
<proteinExistence type="predicted"/>
<sequence length="122" mass="13915">MKVTKQIMETHILSVFSWAHTQTFVLGKNEINIKWEDNSKIYILQETYAFLKHGGFSGFAGLKLKIGKFICWLIYSMITDASASSAFLSSHLSAREHFGDDTAKSMTRVLHQRSNSQKQQKV</sequence>
<reference evidence="1 2" key="1">
    <citation type="submission" date="2022-03" db="EMBL/GenBank/DDBJ databases">
        <authorList>
            <person name="Nunn A."/>
            <person name="Chopra R."/>
            <person name="Nunn A."/>
            <person name="Contreras Garrido A."/>
        </authorList>
    </citation>
    <scope>NUCLEOTIDE SEQUENCE [LARGE SCALE GENOMIC DNA]</scope>
</reference>
<organism evidence="1 2">
    <name type="scientific">Thlaspi arvense</name>
    <name type="common">Field penny-cress</name>
    <dbReference type="NCBI Taxonomy" id="13288"/>
    <lineage>
        <taxon>Eukaryota</taxon>
        <taxon>Viridiplantae</taxon>
        <taxon>Streptophyta</taxon>
        <taxon>Embryophyta</taxon>
        <taxon>Tracheophyta</taxon>
        <taxon>Spermatophyta</taxon>
        <taxon>Magnoliopsida</taxon>
        <taxon>eudicotyledons</taxon>
        <taxon>Gunneridae</taxon>
        <taxon>Pentapetalae</taxon>
        <taxon>rosids</taxon>
        <taxon>malvids</taxon>
        <taxon>Brassicales</taxon>
        <taxon>Brassicaceae</taxon>
        <taxon>Thlaspideae</taxon>
        <taxon>Thlaspi</taxon>
    </lineage>
</organism>
<dbReference type="AlphaFoldDB" id="A0AAU9T466"/>
<evidence type="ECO:0000313" key="1">
    <source>
        <dbReference type="EMBL" id="CAH2077409.1"/>
    </source>
</evidence>
<evidence type="ECO:0000313" key="2">
    <source>
        <dbReference type="Proteomes" id="UP000836841"/>
    </source>
</evidence>
<accession>A0AAU9T466</accession>
<keyword evidence="2" id="KW-1185">Reference proteome</keyword>
<name>A0AAU9T466_THLAR</name>
<protein>
    <submittedName>
        <fullName evidence="1">Uncharacterized protein</fullName>
    </submittedName>
</protein>